<comment type="function">
    <text evidence="7">NDH-1 shuttles electrons from NADH, via FMN and iron-sulfur (Fe-S) centers, to quinones in the respiratory chain. The immediate electron acceptor for the enzyme in this species is believed to be a menaquinone. Couples the redox reaction to proton translocation (for every two electrons transferred, four hydrogen ions are translocated across the cytoplasmic membrane), and thus conserves the redox energy in a proton gradient.</text>
</comment>
<feature type="transmembrane region" description="Helical" evidence="7">
    <location>
        <begin position="57"/>
        <end position="78"/>
    </location>
</feature>
<dbReference type="GO" id="GO:0005886">
    <property type="term" value="C:plasma membrane"/>
    <property type="evidence" value="ECO:0007669"/>
    <property type="project" value="UniProtKB-SubCell"/>
</dbReference>
<reference evidence="8 9" key="2">
    <citation type="journal article" date="2011" name="Stand. Genomic Sci.">
        <title>Complete genome sequence of Leadbetterella byssophila type strain (4M15).</title>
        <authorList>
            <person name="Abt B."/>
            <person name="Teshima H."/>
            <person name="Lucas S."/>
            <person name="Lapidus A."/>
            <person name="Del Rio T.G."/>
            <person name="Nolan M."/>
            <person name="Tice H."/>
            <person name="Cheng J.F."/>
            <person name="Pitluck S."/>
            <person name="Liolios K."/>
            <person name="Pagani I."/>
            <person name="Ivanova N."/>
            <person name="Mavromatis K."/>
            <person name="Pati A."/>
            <person name="Tapia R."/>
            <person name="Han C."/>
            <person name="Goodwin L."/>
            <person name="Chen A."/>
            <person name="Palaniappan K."/>
            <person name="Land M."/>
            <person name="Hauser L."/>
            <person name="Chang Y.J."/>
            <person name="Jeffries C.D."/>
            <person name="Rohde M."/>
            <person name="Goker M."/>
            <person name="Tindall B.J."/>
            <person name="Detter J.C."/>
            <person name="Woyke T."/>
            <person name="Bristow J."/>
            <person name="Eisen J.A."/>
            <person name="Markowitz V."/>
            <person name="Hugenholtz P."/>
            <person name="Klenk H.P."/>
            <person name="Kyrpides N.C."/>
        </authorList>
    </citation>
    <scope>NUCLEOTIDE SEQUENCE [LARGE SCALE GENOMIC DNA]</scope>
    <source>
        <strain evidence="9">DSM 17132 / JCM 16389 / KACC 11308 / NBRC 106382 / 4M15</strain>
    </source>
</reference>
<dbReference type="InterPro" id="IPR039428">
    <property type="entry name" value="NUOK/Mnh_C1-like"/>
</dbReference>
<name>E4RZC7_LEAB4</name>
<dbReference type="eggNOG" id="COG0713">
    <property type="taxonomic scope" value="Bacteria"/>
</dbReference>
<keyword evidence="7" id="KW-0997">Cell inner membrane</keyword>
<dbReference type="PANTHER" id="PTHR11434">
    <property type="entry name" value="NADH-UBIQUINONE OXIDOREDUCTASE SUBUNIT ND4L"/>
    <property type="match status" value="1"/>
</dbReference>
<dbReference type="EC" id="7.1.1.-" evidence="7"/>
<proteinExistence type="inferred from homology"/>
<keyword evidence="4 7" id="KW-0812">Transmembrane</keyword>
<sequence>MPYLCVSAVLFALGFAVVVTKKNLVLMLMGVEMMLNAVNINFAIFSKFDKSAEQGQIFSIFIMIVAAAEIAVGLAIALKVRKYYQEIDPLKLNSLRD</sequence>
<dbReference type="Pfam" id="PF00420">
    <property type="entry name" value="Oxidored_q2"/>
    <property type="match status" value="1"/>
</dbReference>
<dbReference type="PANTHER" id="PTHR11434:SF16">
    <property type="entry name" value="NADH-UBIQUINONE OXIDOREDUCTASE CHAIN 4L"/>
    <property type="match status" value="1"/>
</dbReference>
<comment type="catalytic activity">
    <reaction evidence="7">
        <text>a quinone + NADH + 5 H(+)(in) = a quinol + NAD(+) + 4 H(+)(out)</text>
        <dbReference type="Rhea" id="RHEA:57888"/>
        <dbReference type="ChEBI" id="CHEBI:15378"/>
        <dbReference type="ChEBI" id="CHEBI:24646"/>
        <dbReference type="ChEBI" id="CHEBI:57540"/>
        <dbReference type="ChEBI" id="CHEBI:57945"/>
        <dbReference type="ChEBI" id="CHEBI:132124"/>
    </reaction>
</comment>
<comment type="subunit">
    <text evidence="7">NDH-1 is composed of 14 different subunits. Subunits NuoA, H, J, K, L, M, N constitute the membrane sector of the complex.</text>
</comment>
<dbReference type="HAMAP" id="MF_01456">
    <property type="entry name" value="NDH1_NuoK"/>
    <property type="match status" value="1"/>
</dbReference>
<evidence type="ECO:0000256" key="5">
    <source>
        <dbReference type="ARBA" id="ARBA00022989"/>
    </source>
</evidence>
<accession>E4RZC7</accession>
<evidence type="ECO:0000256" key="2">
    <source>
        <dbReference type="ARBA" id="ARBA00010519"/>
    </source>
</evidence>
<evidence type="ECO:0000256" key="7">
    <source>
        <dbReference type="HAMAP-Rule" id="MF_01456"/>
    </source>
</evidence>
<dbReference type="KEGG" id="lby:Lbys_0704"/>
<comment type="subcellular location">
    <subcellularLocation>
        <location evidence="7">Cell inner membrane</location>
        <topology evidence="7">Multi-pass membrane protein</topology>
    </subcellularLocation>
    <subcellularLocation>
        <location evidence="1">Membrane</location>
        <topology evidence="1">Multi-pass membrane protein</topology>
    </subcellularLocation>
</comment>
<comment type="caution">
    <text evidence="7">Lacks conserved residue(s) required for the propagation of feature annotation.</text>
</comment>
<dbReference type="HOGENOM" id="CLU_144724_0_0_10"/>
<keyword evidence="7" id="KW-0874">Quinone</keyword>
<keyword evidence="9" id="KW-1185">Reference proteome</keyword>
<keyword evidence="7" id="KW-1003">Cell membrane</keyword>
<keyword evidence="3 7" id="KW-0813">Transport</keyword>
<keyword evidence="6 7" id="KW-0472">Membrane</keyword>
<protein>
    <recommendedName>
        <fullName evidence="7">NADH-quinone oxidoreductase subunit K</fullName>
        <ecNumber evidence="7">7.1.1.-</ecNumber>
    </recommendedName>
    <alternativeName>
        <fullName evidence="7">NADH dehydrogenase I subunit K</fullName>
    </alternativeName>
    <alternativeName>
        <fullName evidence="7">NDH-1 subunit K</fullName>
    </alternativeName>
</protein>
<dbReference type="AlphaFoldDB" id="E4RZC7"/>
<keyword evidence="7" id="KW-1278">Translocase</keyword>
<dbReference type="Gene3D" id="1.10.287.3510">
    <property type="match status" value="1"/>
</dbReference>
<keyword evidence="7" id="KW-0520">NAD</keyword>
<evidence type="ECO:0000256" key="4">
    <source>
        <dbReference type="ARBA" id="ARBA00022692"/>
    </source>
</evidence>
<gene>
    <name evidence="7" type="primary">nuoK</name>
    <name evidence="8" type="ordered locus">Lbys_0704</name>
</gene>
<dbReference type="GO" id="GO:0042773">
    <property type="term" value="P:ATP synthesis coupled electron transport"/>
    <property type="evidence" value="ECO:0007669"/>
    <property type="project" value="InterPro"/>
</dbReference>
<reference key="1">
    <citation type="submission" date="2010-11" db="EMBL/GenBank/DDBJ databases">
        <title>The complete genome of Leadbetterella byssophila DSM 17132.</title>
        <authorList>
            <consortium name="US DOE Joint Genome Institute (JGI-PGF)"/>
            <person name="Lucas S."/>
            <person name="Copeland A."/>
            <person name="Lapidus A."/>
            <person name="Glavina del Rio T."/>
            <person name="Dalin E."/>
            <person name="Tice H."/>
            <person name="Bruce D."/>
            <person name="Goodwin L."/>
            <person name="Pitluck S."/>
            <person name="Kyrpides N."/>
            <person name="Mavromatis K."/>
            <person name="Ivanova N."/>
            <person name="Teshima H."/>
            <person name="Brettin T."/>
            <person name="Detter J.C."/>
            <person name="Han C."/>
            <person name="Tapia R."/>
            <person name="Land M."/>
            <person name="Hauser L."/>
            <person name="Markowitz V."/>
            <person name="Cheng J.-F."/>
            <person name="Hugenholtz P."/>
            <person name="Woyke T."/>
            <person name="Wu D."/>
            <person name="Tindall B."/>
            <person name="Pomrenke H.G."/>
            <person name="Brambilla E."/>
            <person name="Klenk H.-P."/>
            <person name="Eisen J.A."/>
        </authorList>
    </citation>
    <scope>NUCLEOTIDE SEQUENCE [LARGE SCALE GENOMIC DNA]</scope>
    <source>
        <strain>DSM 17132</strain>
    </source>
</reference>
<dbReference type="NCBIfam" id="NF004320">
    <property type="entry name" value="PRK05715.1-2"/>
    <property type="match status" value="1"/>
</dbReference>
<dbReference type="STRING" id="649349.Lbys_0704"/>
<dbReference type="GO" id="GO:0030964">
    <property type="term" value="C:NADH dehydrogenase complex"/>
    <property type="evidence" value="ECO:0007669"/>
    <property type="project" value="TreeGrafter"/>
</dbReference>
<feature type="transmembrane region" description="Helical" evidence="7">
    <location>
        <begin position="26"/>
        <end position="45"/>
    </location>
</feature>
<dbReference type="GO" id="GO:0048038">
    <property type="term" value="F:quinone binding"/>
    <property type="evidence" value="ECO:0007669"/>
    <property type="project" value="UniProtKB-KW"/>
</dbReference>
<evidence type="ECO:0000256" key="3">
    <source>
        <dbReference type="ARBA" id="ARBA00022448"/>
    </source>
</evidence>
<comment type="similarity">
    <text evidence="2 7">Belongs to the complex I subunit 4L family.</text>
</comment>
<dbReference type="EMBL" id="CP002305">
    <property type="protein sequence ID" value="ADQ16466.1"/>
    <property type="molecule type" value="Genomic_DNA"/>
</dbReference>
<evidence type="ECO:0000313" key="8">
    <source>
        <dbReference type="EMBL" id="ADQ16466.1"/>
    </source>
</evidence>
<evidence type="ECO:0000256" key="1">
    <source>
        <dbReference type="ARBA" id="ARBA00004141"/>
    </source>
</evidence>
<dbReference type="InterPro" id="IPR001133">
    <property type="entry name" value="NADH_UbQ_OxRdtase_chain4L/K"/>
</dbReference>
<keyword evidence="5 7" id="KW-1133">Transmembrane helix</keyword>
<organism evidence="8 9">
    <name type="scientific">Leadbetterella byssophila (strain DSM 17132 / JCM 16389 / KACC 11308 / NBRC 106382 / 4M15)</name>
    <dbReference type="NCBI Taxonomy" id="649349"/>
    <lineage>
        <taxon>Bacteria</taxon>
        <taxon>Pseudomonadati</taxon>
        <taxon>Bacteroidota</taxon>
        <taxon>Cytophagia</taxon>
        <taxon>Cytophagales</taxon>
        <taxon>Leadbetterellaceae</taxon>
        <taxon>Leadbetterella</taxon>
    </lineage>
</organism>
<dbReference type="GO" id="GO:0050136">
    <property type="term" value="F:NADH dehydrogenase (quinone) (non-electrogenic) activity"/>
    <property type="evidence" value="ECO:0007669"/>
    <property type="project" value="UniProtKB-UniRule"/>
</dbReference>
<evidence type="ECO:0000313" key="9">
    <source>
        <dbReference type="Proteomes" id="UP000007435"/>
    </source>
</evidence>
<evidence type="ECO:0000256" key="6">
    <source>
        <dbReference type="ARBA" id="ARBA00023136"/>
    </source>
</evidence>
<dbReference type="Proteomes" id="UP000007435">
    <property type="component" value="Chromosome"/>
</dbReference>